<keyword evidence="8 10" id="KW-0472">Membrane</keyword>
<evidence type="ECO:0000313" key="14">
    <source>
        <dbReference type="Proteomes" id="UP000195807"/>
    </source>
</evidence>
<feature type="domain" description="RCK N-terminal" evidence="12">
    <location>
        <begin position="410"/>
        <end position="488"/>
    </location>
</feature>
<gene>
    <name evidence="13" type="ORF">A9D14_06265</name>
</gene>
<keyword evidence="7" id="KW-0406">Ion transport</keyword>
<dbReference type="EMBL" id="CP019602">
    <property type="protein sequence ID" value="ARU15863.1"/>
    <property type="molecule type" value="Genomic_DNA"/>
</dbReference>
<name>A0A1Z1FAV4_9SPHN</name>
<sequence length="651" mass="70793">MWQQRTGMEEQAIVIALVGVLGIGSQWIAWRTGWPAIVLMLIAGFLAGPILNVIDPHHAFGELLEPMISIGVALILFEGGLSLDFRELRRTGSAVWRLVVFGIPVGWVTGSLACYYIAGLVWPVAILFAGILVVTGPTVVLPLLRQSSVAPRPAAILKWEAIVNDPFGAMCAVLAYEYFRASADGATLFDVVPALIFATLAAAVLGYAAAWVIAWSFPRGHVPEYLKAPVLLVTVVGLFVISNLIQQETGLVAVTLMGVALANMNVDSLRDIHPFKQNVAVILVAGIFILLSASLDYDTLRLLEWQFTLFLLAILFLVRPATVLISLAFSNIPWNERLFLAWIAPRGIVAVAISGLFALRLSDLGYDDGTILISLSFAVCVATIVAHGFTMAPVARWLNVTGSSTPGLLLVGATPWSIALAKELDELDVPVTLADTSWWRLSRARQQGLDTYHGEILAEATEHSLDLSQYQVMVAATENEAYNALVCNEFAPEIGRDAVYQLGEPSHHNDPRALPSSIRGRSLFESGVGMEEMHQRQSQGWEFRKTRLSEQFGLDRARDALPDDAEFVLVLRKGGNMRFFTHASRPTPGPGDVVVSYSPPEDPVTEKVQSKREKRAKVQAKNGQPAQASTMTDGEDQQGPEQSPGEEGQPA</sequence>
<dbReference type="Proteomes" id="UP000195807">
    <property type="component" value="Chromosome"/>
</dbReference>
<dbReference type="InterPro" id="IPR006153">
    <property type="entry name" value="Cation/H_exchanger_TM"/>
</dbReference>
<feature type="domain" description="Cation/H+ exchanger transmembrane" evidence="11">
    <location>
        <begin position="28"/>
        <end position="397"/>
    </location>
</feature>
<feature type="transmembrane region" description="Helical" evidence="10">
    <location>
        <begin position="124"/>
        <end position="144"/>
    </location>
</feature>
<feature type="transmembrane region" description="Helical" evidence="10">
    <location>
        <begin position="95"/>
        <end position="118"/>
    </location>
</feature>
<evidence type="ECO:0000256" key="5">
    <source>
        <dbReference type="ARBA" id="ARBA00022692"/>
    </source>
</evidence>
<dbReference type="PANTHER" id="PTHR32507">
    <property type="entry name" value="NA(+)/H(+) ANTIPORTER 1"/>
    <property type="match status" value="1"/>
</dbReference>
<evidence type="ECO:0000313" key="13">
    <source>
        <dbReference type="EMBL" id="ARU15863.1"/>
    </source>
</evidence>
<reference evidence="13 14" key="1">
    <citation type="submission" date="2017-01" db="EMBL/GenBank/DDBJ databases">
        <title>Complete genome sequence of esterase-producing bacterium Croceicoccus marinus E4A9.</title>
        <authorList>
            <person name="Wu Y.-H."/>
            <person name="Cheng H."/>
            <person name="Xu L."/>
            <person name="Huo Y.-Y."/>
            <person name="Wang C.-S."/>
            <person name="Xu X.-W."/>
        </authorList>
    </citation>
    <scope>NUCLEOTIDE SEQUENCE [LARGE SCALE GENOMIC DNA]</scope>
    <source>
        <strain evidence="13 14">E4A9</strain>
    </source>
</reference>
<evidence type="ECO:0000259" key="11">
    <source>
        <dbReference type="Pfam" id="PF00999"/>
    </source>
</evidence>
<feature type="transmembrane region" description="Helical" evidence="10">
    <location>
        <begin position="12"/>
        <end position="30"/>
    </location>
</feature>
<feature type="transmembrane region" description="Helical" evidence="10">
    <location>
        <begin position="371"/>
        <end position="389"/>
    </location>
</feature>
<evidence type="ECO:0000256" key="3">
    <source>
        <dbReference type="ARBA" id="ARBA00022449"/>
    </source>
</evidence>
<evidence type="ECO:0000259" key="12">
    <source>
        <dbReference type="Pfam" id="PF02254"/>
    </source>
</evidence>
<feature type="compositionally biased region" description="Polar residues" evidence="9">
    <location>
        <begin position="621"/>
        <end position="632"/>
    </location>
</feature>
<keyword evidence="2" id="KW-0813">Transport</keyword>
<feature type="transmembrane region" description="Helical" evidence="10">
    <location>
        <begin position="307"/>
        <end position="327"/>
    </location>
</feature>
<dbReference type="InterPro" id="IPR003148">
    <property type="entry name" value="RCK_N"/>
</dbReference>
<dbReference type="AlphaFoldDB" id="A0A1Z1FAV4"/>
<feature type="transmembrane region" description="Helical" evidence="10">
    <location>
        <begin position="250"/>
        <end position="266"/>
    </location>
</feature>
<dbReference type="Gene3D" id="1.20.1530.20">
    <property type="match status" value="1"/>
</dbReference>
<dbReference type="Gene3D" id="3.40.50.720">
    <property type="entry name" value="NAD(P)-binding Rossmann-like Domain"/>
    <property type="match status" value="1"/>
</dbReference>
<dbReference type="InterPro" id="IPR036291">
    <property type="entry name" value="NAD(P)-bd_dom_sf"/>
</dbReference>
<protein>
    <submittedName>
        <fullName evidence="13">Sodium:proton antiporter</fullName>
    </submittedName>
</protein>
<evidence type="ECO:0000256" key="1">
    <source>
        <dbReference type="ARBA" id="ARBA00004651"/>
    </source>
</evidence>
<evidence type="ECO:0000256" key="6">
    <source>
        <dbReference type="ARBA" id="ARBA00022989"/>
    </source>
</evidence>
<feature type="transmembrane region" description="Helical" evidence="10">
    <location>
        <begin position="156"/>
        <end position="179"/>
    </location>
</feature>
<evidence type="ECO:0000256" key="4">
    <source>
        <dbReference type="ARBA" id="ARBA00022475"/>
    </source>
</evidence>
<evidence type="ECO:0000256" key="10">
    <source>
        <dbReference type="SAM" id="Phobius"/>
    </source>
</evidence>
<keyword evidence="3" id="KW-0050">Antiport</keyword>
<dbReference type="Pfam" id="PF00999">
    <property type="entry name" value="Na_H_Exchanger"/>
    <property type="match status" value="1"/>
</dbReference>
<dbReference type="GO" id="GO:1902600">
    <property type="term" value="P:proton transmembrane transport"/>
    <property type="evidence" value="ECO:0007669"/>
    <property type="project" value="InterPro"/>
</dbReference>
<evidence type="ECO:0000256" key="7">
    <source>
        <dbReference type="ARBA" id="ARBA00023065"/>
    </source>
</evidence>
<dbReference type="GO" id="GO:0006813">
    <property type="term" value="P:potassium ion transport"/>
    <property type="evidence" value="ECO:0007669"/>
    <property type="project" value="InterPro"/>
</dbReference>
<dbReference type="SUPFAM" id="SSF51735">
    <property type="entry name" value="NAD(P)-binding Rossmann-fold domains"/>
    <property type="match status" value="1"/>
</dbReference>
<feature type="region of interest" description="Disordered" evidence="9">
    <location>
        <begin position="580"/>
        <end position="651"/>
    </location>
</feature>
<dbReference type="GO" id="GO:0005886">
    <property type="term" value="C:plasma membrane"/>
    <property type="evidence" value="ECO:0007669"/>
    <property type="project" value="UniProtKB-SubCell"/>
</dbReference>
<dbReference type="PANTHER" id="PTHR32507:SF0">
    <property type="entry name" value="NA(+)_H(+) ANTIPORTER 2-RELATED"/>
    <property type="match status" value="1"/>
</dbReference>
<dbReference type="GO" id="GO:0015297">
    <property type="term" value="F:antiporter activity"/>
    <property type="evidence" value="ECO:0007669"/>
    <property type="project" value="UniProtKB-KW"/>
</dbReference>
<dbReference type="InterPro" id="IPR038770">
    <property type="entry name" value="Na+/solute_symporter_sf"/>
</dbReference>
<proteinExistence type="predicted"/>
<evidence type="ECO:0000256" key="8">
    <source>
        <dbReference type="ARBA" id="ARBA00023136"/>
    </source>
</evidence>
<feature type="transmembrane region" description="Helical" evidence="10">
    <location>
        <begin position="37"/>
        <end position="54"/>
    </location>
</feature>
<organism evidence="13 14">
    <name type="scientific">Croceicoccus marinus</name>
    <dbReference type="NCBI Taxonomy" id="450378"/>
    <lineage>
        <taxon>Bacteria</taxon>
        <taxon>Pseudomonadati</taxon>
        <taxon>Pseudomonadota</taxon>
        <taxon>Alphaproteobacteria</taxon>
        <taxon>Sphingomonadales</taxon>
        <taxon>Erythrobacteraceae</taxon>
        <taxon>Croceicoccus</taxon>
    </lineage>
</organism>
<feature type="transmembrane region" description="Helical" evidence="10">
    <location>
        <begin position="191"/>
        <end position="213"/>
    </location>
</feature>
<feature type="transmembrane region" description="Helical" evidence="10">
    <location>
        <begin position="225"/>
        <end position="244"/>
    </location>
</feature>
<feature type="transmembrane region" description="Helical" evidence="10">
    <location>
        <begin position="278"/>
        <end position="295"/>
    </location>
</feature>
<dbReference type="STRING" id="450378.GCA_001661675_01257"/>
<keyword evidence="6 10" id="KW-1133">Transmembrane helix</keyword>
<comment type="subcellular location">
    <subcellularLocation>
        <location evidence="1">Cell membrane</location>
        <topology evidence="1">Multi-pass membrane protein</topology>
    </subcellularLocation>
</comment>
<keyword evidence="5 10" id="KW-0812">Transmembrane</keyword>
<feature type="transmembrane region" description="Helical" evidence="10">
    <location>
        <begin position="339"/>
        <end position="359"/>
    </location>
</feature>
<evidence type="ECO:0000256" key="9">
    <source>
        <dbReference type="SAM" id="MobiDB-lite"/>
    </source>
</evidence>
<keyword evidence="14" id="KW-1185">Reference proteome</keyword>
<keyword evidence="4" id="KW-1003">Cell membrane</keyword>
<evidence type="ECO:0000256" key="2">
    <source>
        <dbReference type="ARBA" id="ARBA00022448"/>
    </source>
</evidence>
<accession>A0A1Z1FAV4</accession>
<dbReference type="Pfam" id="PF02254">
    <property type="entry name" value="TrkA_N"/>
    <property type="match status" value="1"/>
</dbReference>
<dbReference type="KEGG" id="cman:A9D14_06265"/>